<dbReference type="GO" id="GO:0005886">
    <property type="term" value="C:plasma membrane"/>
    <property type="evidence" value="ECO:0007669"/>
    <property type="project" value="TreeGrafter"/>
</dbReference>
<dbReference type="GO" id="GO:0071555">
    <property type="term" value="P:cell wall organization"/>
    <property type="evidence" value="ECO:0007669"/>
    <property type="project" value="TreeGrafter"/>
</dbReference>
<evidence type="ECO:0000313" key="6">
    <source>
        <dbReference type="Proteomes" id="UP000184038"/>
    </source>
</evidence>
<dbReference type="Pfam" id="PF21922">
    <property type="entry name" value="PBP_dimer_2"/>
    <property type="match status" value="1"/>
</dbReference>
<reference evidence="5 6" key="1">
    <citation type="submission" date="2016-11" db="EMBL/GenBank/DDBJ databases">
        <authorList>
            <person name="Jaros S."/>
            <person name="Januszkiewicz K."/>
            <person name="Wedrychowicz H."/>
        </authorList>
    </citation>
    <scope>NUCLEOTIDE SEQUENCE [LARGE SCALE GENOMIC DNA]</scope>
    <source>
        <strain evidence="5 6">DSM 15930</strain>
    </source>
</reference>
<feature type="compositionally biased region" description="Basic and acidic residues" evidence="1">
    <location>
        <begin position="77"/>
        <end position="86"/>
    </location>
</feature>
<dbReference type="InterPro" id="IPR054120">
    <property type="entry name" value="PBPA_dimer"/>
</dbReference>
<dbReference type="PANTHER" id="PTHR30627">
    <property type="entry name" value="PEPTIDOGLYCAN D,D-TRANSPEPTIDASE"/>
    <property type="match status" value="1"/>
</dbReference>
<sequence length="641" mass="71337">MIGKKNQKDKQNKQDKKYKQTNQQPGKQMAKKPSNQSNKTYEYSPGEYDEDDYSTIIKQSLEEEGFFGNKNYNQDNFDYREQETVRQQKPQQTSKKDTASQNGTRQKGTTKQSTTMQGATKQRKSSNPLDNSQKPKEIKESKIKKRKKSKKSSSQGKAGESDENVQKSKEGTKRRGTNREILVVTYIFIGLFVMLLANFSYFLFADSKSVINNTYNKRQDLLAERVIRGQILGNNGEVLAQTIEDDKGNSKRVYPYKDLFVHVVGRFDKGKTGIELSENFNLLTSNANPIEKIFNELSEKKNVGDNIVTTLDVELQKVAYNALGNHKGSVVVLEPSTGKVLAMVSKPDYDPNQITSLWNDLVDDSDNNSALINRATQGLYPPGSTFKIVTALQYMREHSDYKKFKYTCKGSITIGDMKINCYNNKVHGTVNLETALAKSCNTAFAYIGTKLNKNSWLSTSESLLFNSELPLPFPYKKSSFTLNSSSEKTLAAQTAIGQGNTLISPMHNLLLVSAIANGGTLMKPYVVDHIENYVGNVVSKNMPSTFGNLMTAKEAQTLTNMMEEVVNDGTAYKLSSNRYQAAGKTGSAEFNSGKSSHAWFVGFAPSDNPKIAVSVIVEGAGTGSDYAVPIAKKIMDTYFNR</sequence>
<feature type="compositionally biased region" description="Basic and acidic residues" evidence="1">
    <location>
        <begin position="164"/>
        <end position="173"/>
    </location>
</feature>
<accession>A0A1M7ES15</accession>
<dbReference type="Proteomes" id="UP000184038">
    <property type="component" value="Unassembled WGS sequence"/>
</dbReference>
<dbReference type="GO" id="GO:0008658">
    <property type="term" value="F:penicillin binding"/>
    <property type="evidence" value="ECO:0007669"/>
    <property type="project" value="InterPro"/>
</dbReference>
<keyword evidence="2" id="KW-0812">Transmembrane</keyword>
<protein>
    <submittedName>
        <fullName evidence="5">Cell division protein FtsI/penicillin-binding protein 2</fullName>
    </submittedName>
</protein>
<gene>
    <name evidence="5" type="ORF">SAMN02746066_00155</name>
</gene>
<dbReference type="EMBL" id="FRCP01000005">
    <property type="protein sequence ID" value="SHL94524.1"/>
    <property type="molecule type" value="Genomic_DNA"/>
</dbReference>
<dbReference type="Gene3D" id="3.90.1310.10">
    <property type="entry name" value="Penicillin-binding protein 2a (Domain 2)"/>
    <property type="match status" value="1"/>
</dbReference>
<evidence type="ECO:0000259" key="3">
    <source>
        <dbReference type="Pfam" id="PF00905"/>
    </source>
</evidence>
<feature type="compositionally biased region" description="Polar residues" evidence="1">
    <location>
        <begin position="87"/>
        <end position="131"/>
    </location>
</feature>
<keyword evidence="2" id="KW-1133">Transmembrane helix</keyword>
<feature type="transmembrane region" description="Helical" evidence="2">
    <location>
        <begin position="181"/>
        <end position="204"/>
    </location>
</feature>
<dbReference type="InterPro" id="IPR012338">
    <property type="entry name" value="Beta-lactam/transpept-like"/>
</dbReference>
<dbReference type="STRING" id="1120996.SAMN02746066_00155"/>
<feature type="region of interest" description="Disordered" evidence="1">
    <location>
        <begin position="1"/>
        <end position="174"/>
    </location>
</feature>
<dbReference type="InterPro" id="IPR050515">
    <property type="entry name" value="Beta-lactam/transpept"/>
</dbReference>
<feature type="compositionally biased region" description="Basic residues" evidence="1">
    <location>
        <begin position="142"/>
        <end position="151"/>
    </location>
</feature>
<feature type="domain" description="Penicillin-binding protein transpeptidase" evidence="3">
    <location>
        <begin position="328"/>
        <end position="636"/>
    </location>
</feature>
<keyword evidence="2" id="KW-0472">Membrane</keyword>
<dbReference type="Pfam" id="PF00905">
    <property type="entry name" value="Transpeptidase"/>
    <property type="match status" value="1"/>
</dbReference>
<keyword evidence="5" id="KW-0132">Cell division</keyword>
<evidence type="ECO:0000313" key="5">
    <source>
        <dbReference type="EMBL" id="SHL94524.1"/>
    </source>
</evidence>
<dbReference type="InterPro" id="IPR001460">
    <property type="entry name" value="PCN-bd_Tpept"/>
</dbReference>
<dbReference type="SUPFAM" id="SSF56601">
    <property type="entry name" value="beta-lactamase/transpeptidase-like"/>
    <property type="match status" value="1"/>
</dbReference>
<organism evidence="5 6">
    <name type="scientific">Anaerosporobacter mobilis DSM 15930</name>
    <dbReference type="NCBI Taxonomy" id="1120996"/>
    <lineage>
        <taxon>Bacteria</taxon>
        <taxon>Bacillati</taxon>
        <taxon>Bacillota</taxon>
        <taxon>Clostridia</taxon>
        <taxon>Lachnospirales</taxon>
        <taxon>Lachnospiraceae</taxon>
        <taxon>Anaerosporobacter</taxon>
    </lineage>
</organism>
<dbReference type="GO" id="GO:0051301">
    <property type="term" value="P:cell division"/>
    <property type="evidence" value="ECO:0007669"/>
    <property type="project" value="UniProtKB-KW"/>
</dbReference>
<dbReference type="GO" id="GO:0071972">
    <property type="term" value="F:peptidoglycan L,D-transpeptidase activity"/>
    <property type="evidence" value="ECO:0007669"/>
    <property type="project" value="TreeGrafter"/>
</dbReference>
<feature type="domain" description="Penicillin binding protein A dimerisation" evidence="4">
    <location>
        <begin position="228"/>
        <end position="307"/>
    </location>
</feature>
<proteinExistence type="predicted"/>
<dbReference type="AlphaFoldDB" id="A0A1M7ES15"/>
<name>A0A1M7ES15_9FIRM</name>
<keyword evidence="6" id="KW-1185">Reference proteome</keyword>
<evidence type="ECO:0000256" key="2">
    <source>
        <dbReference type="SAM" id="Phobius"/>
    </source>
</evidence>
<dbReference type="PANTHER" id="PTHR30627:SF24">
    <property type="entry name" value="PENICILLIN-BINDING PROTEIN 4B"/>
    <property type="match status" value="1"/>
</dbReference>
<evidence type="ECO:0000256" key="1">
    <source>
        <dbReference type="SAM" id="MobiDB-lite"/>
    </source>
</evidence>
<feature type="compositionally biased region" description="Basic and acidic residues" evidence="1">
    <location>
        <begin position="1"/>
        <end position="18"/>
    </location>
</feature>
<dbReference type="Gene3D" id="3.40.710.10">
    <property type="entry name" value="DD-peptidase/beta-lactamase superfamily"/>
    <property type="match status" value="1"/>
</dbReference>
<keyword evidence="5" id="KW-0131">Cell cycle</keyword>
<evidence type="ECO:0000259" key="4">
    <source>
        <dbReference type="Pfam" id="PF21922"/>
    </source>
</evidence>